<protein>
    <submittedName>
        <fullName evidence="2">Uncharacterized protein</fullName>
    </submittedName>
</protein>
<keyword evidence="1" id="KW-1133">Transmembrane helix</keyword>
<proteinExistence type="predicted"/>
<evidence type="ECO:0000313" key="2">
    <source>
        <dbReference type="EMBL" id="ALO80588.1"/>
    </source>
</evidence>
<organism evidence="2 3">
    <name type="scientific">Cellulophaga phage phi17:2_18</name>
    <dbReference type="NCBI Taxonomy" id="1747283"/>
    <lineage>
        <taxon>Viruses</taxon>
        <taxon>Duplodnaviria</taxon>
        <taxon>Heunggongvirae</taxon>
        <taxon>Uroviricota</taxon>
        <taxon>Caudoviricetes</taxon>
        <taxon>Lightbulbvirus</taxon>
        <taxon>Lightbulbvirus Cba172</taxon>
    </lineage>
</organism>
<name>A0A0S2MXK3_9CAUD</name>
<keyword evidence="1" id="KW-0472">Membrane</keyword>
<feature type="transmembrane region" description="Helical" evidence="1">
    <location>
        <begin position="60"/>
        <end position="80"/>
    </location>
</feature>
<gene>
    <name evidence="2" type="ORF">Phi17218_185</name>
</gene>
<evidence type="ECO:0000313" key="3">
    <source>
        <dbReference type="Proteomes" id="UP000226403"/>
    </source>
</evidence>
<keyword evidence="1" id="KW-0812">Transmembrane</keyword>
<accession>A0A0S2MXK3</accession>
<feature type="transmembrane region" description="Helical" evidence="1">
    <location>
        <begin position="92"/>
        <end position="110"/>
    </location>
</feature>
<dbReference type="EMBL" id="KT962247">
    <property type="protein sequence ID" value="ALO80588.1"/>
    <property type="molecule type" value="Genomic_DNA"/>
</dbReference>
<sequence length="115" mass="12787">MFYIYSVKVKIVIIFKNKHMKNLKTKTSYVLCLLLVALLFTGCAEVTFIEQCTTVEPYGFWGGLWHGIIAPISFLGSLFFDDIAMYAINNNGGWYDFGFVIGSGIIFTGGSSSSK</sequence>
<dbReference type="Proteomes" id="UP000226403">
    <property type="component" value="Segment"/>
</dbReference>
<evidence type="ECO:0000256" key="1">
    <source>
        <dbReference type="SAM" id="Phobius"/>
    </source>
</evidence>
<reference evidence="2 3" key="1">
    <citation type="submission" date="2015-10" db="EMBL/GenBank/DDBJ databases">
        <title>Large-scale maps of variable infection efficiencies in aquatic Bacteriodetes phage-host model systems.</title>
        <authorList>
            <person name="Holmfeldt K."/>
            <person name="Solonenko N."/>
            <person name="Howard-Varona C."/>
            <person name="Moreno M."/>
            <person name="Malmstrom R.R."/>
            <person name="Blow M.J."/>
            <person name="Sullivan M.B."/>
        </authorList>
    </citation>
    <scope>NUCLEOTIDE SEQUENCE [LARGE SCALE GENOMIC DNA]</scope>
</reference>